<dbReference type="Proteomes" id="UP001219934">
    <property type="component" value="Unassembled WGS sequence"/>
</dbReference>
<protein>
    <recommendedName>
        <fullName evidence="3">MHC class II alpha chain N-terminal domain-containing protein</fullName>
    </recommendedName>
</protein>
<dbReference type="InterPro" id="IPR011162">
    <property type="entry name" value="MHC_I/II-like_Ag-recog"/>
</dbReference>
<evidence type="ECO:0000256" key="1">
    <source>
        <dbReference type="ARBA" id="ARBA00023157"/>
    </source>
</evidence>
<dbReference type="GO" id="GO:0006955">
    <property type="term" value="P:immune response"/>
    <property type="evidence" value="ECO:0007669"/>
    <property type="project" value="InterPro"/>
</dbReference>
<dbReference type="GO" id="GO:0019882">
    <property type="term" value="P:antigen processing and presentation"/>
    <property type="evidence" value="ECO:0007669"/>
    <property type="project" value="InterPro"/>
</dbReference>
<name>A0AAD6A694_9TELE</name>
<dbReference type="InterPro" id="IPR001003">
    <property type="entry name" value="MHC_II_a_N"/>
</dbReference>
<feature type="domain" description="MHC class II alpha chain N-terminal" evidence="3">
    <location>
        <begin position="6"/>
        <end position="84"/>
    </location>
</feature>
<comment type="caution">
    <text evidence="4">The sequence shown here is derived from an EMBL/GenBank/DDBJ whole genome shotgun (WGS) entry which is preliminary data.</text>
</comment>
<dbReference type="AlphaFoldDB" id="A0AAD6A694"/>
<dbReference type="InterPro" id="IPR014745">
    <property type="entry name" value="MHC_II_a/b_N"/>
</dbReference>
<evidence type="ECO:0000259" key="3">
    <source>
        <dbReference type="SMART" id="SM00920"/>
    </source>
</evidence>
<keyword evidence="2" id="KW-0325">Glycoprotein</keyword>
<accession>A0AAD6A694</accession>
<gene>
    <name evidence="4" type="ORF">JOQ06_024794</name>
</gene>
<keyword evidence="1" id="KW-1015">Disulfide bond</keyword>
<reference evidence="4" key="1">
    <citation type="submission" date="2022-11" db="EMBL/GenBank/DDBJ databases">
        <title>Chromosome-level genome of Pogonophryne albipinna.</title>
        <authorList>
            <person name="Jo E."/>
        </authorList>
    </citation>
    <scope>NUCLEOTIDE SEQUENCE</scope>
    <source>
        <strain evidence="4">SGF0006</strain>
        <tissue evidence="4">Muscle</tissue>
    </source>
</reference>
<dbReference type="Pfam" id="PF00993">
    <property type="entry name" value="MHC_II_alpha"/>
    <property type="match status" value="1"/>
</dbReference>
<dbReference type="GO" id="GO:0042613">
    <property type="term" value="C:MHC class II protein complex"/>
    <property type="evidence" value="ECO:0007669"/>
    <property type="project" value="InterPro"/>
</dbReference>
<proteinExistence type="predicted"/>
<organism evidence="4 5">
    <name type="scientific">Pogonophryne albipinna</name>
    <dbReference type="NCBI Taxonomy" id="1090488"/>
    <lineage>
        <taxon>Eukaryota</taxon>
        <taxon>Metazoa</taxon>
        <taxon>Chordata</taxon>
        <taxon>Craniata</taxon>
        <taxon>Vertebrata</taxon>
        <taxon>Euteleostomi</taxon>
        <taxon>Actinopterygii</taxon>
        <taxon>Neopterygii</taxon>
        <taxon>Teleostei</taxon>
        <taxon>Neoteleostei</taxon>
        <taxon>Acanthomorphata</taxon>
        <taxon>Eupercaria</taxon>
        <taxon>Perciformes</taxon>
        <taxon>Notothenioidei</taxon>
        <taxon>Pogonophryne</taxon>
    </lineage>
</organism>
<dbReference type="Gene3D" id="3.10.320.10">
    <property type="entry name" value="Class II Histocompatibility Antigen, M Beta Chain, Chain B, domain 1"/>
    <property type="match status" value="1"/>
</dbReference>
<dbReference type="SMART" id="SM00920">
    <property type="entry name" value="MHC_II_alpha"/>
    <property type="match status" value="1"/>
</dbReference>
<dbReference type="EMBL" id="JAPTMU010000416">
    <property type="protein sequence ID" value="KAJ4918745.1"/>
    <property type="molecule type" value="Genomic_DNA"/>
</dbReference>
<evidence type="ECO:0000256" key="2">
    <source>
        <dbReference type="ARBA" id="ARBA00023180"/>
    </source>
</evidence>
<dbReference type="SUPFAM" id="SSF54452">
    <property type="entry name" value="MHC antigen-recognition domain"/>
    <property type="match status" value="1"/>
</dbReference>
<evidence type="ECO:0000313" key="5">
    <source>
        <dbReference type="Proteomes" id="UP001219934"/>
    </source>
</evidence>
<evidence type="ECO:0000313" key="4">
    <source>
        <dbReference type="EMBL" id="KAJ4918745.1"/>
    </source>
</evidence>
<sequence>MTDVLHEHLEITGCSDSDEEYMQAVDAEEMFHADFKAGTIEDGQPSFLPEHLGFSYPFAQGVLQICRVNLGIMRKLYKNISLEKGKRLLSLSDI</sequence>
<keyword evidence="5" id="KW-1185">Reference proteome</keyword>